<dbReference type="AlphaFoldDB" id="A0A7C3VJY7"/>
<dbReference type="EMBL" id="DSPX01000225">
    <property type="protein sequence ID" value="HGG03252.1"/>
    <property type="molecule type" value="Genomic_DNA"/>
</dbReference>
<comment type="caution">
    <text evidence="1">The sequence shown here is derived from an EMBL/GenBank/DDBJ whole genome shotgun (WGS) entry which is preliminary data.</text>
</comment>
<proteinExistence type="predicted"/>
<organism evidence="1">
    <name type="scientific">Planktothricoides sp. SpSt-374</name>
    <dbReference type="NCBI Taxonomy" id="2282167"/>
    <lineage>
        <taxon>Bacteria</taxon>
        <taxon>Bacillati</taxon>
        <taxon>Cyanobacteriota</taxon>
        <taxon>Cyanophyceae</taxon>
        <taxon>Oscillatoriophycideae</taxon>
        <taxon>Oscillatoriales</taxon>
        <taxon>Oscillatoriaceae</taxon>
        <taxon>Planktothricoides</taxon>
    </lineage>
</organism>
<reference evidence="1" key="1">
    <citation type="journal article" date="2020" name="mSystems">
        <title>Genome- and Community-Level Interaction Insights into Carbon Utilization and Element Cycling Functions of Hydrothermarchaeota in Hydrothermal Sediment.</title>
        <authorList>
            <person name="Zhou Z."/>
            <person name="Liu Y."/>
            <person name="Xu W."/>
            <person name="Pan J."/>
            <person name="Luo Z.H."/>
            <person name="Li M."/>
        </authorList>
    </citation>
    <scope>NUCLEOTIDE SEQUENCE [LARGE SCALE GENOMIC DNA]</scope>
    <source>
        <strain evidence="1">SpSt-374</strain>
    </source>
</reference>
<sequence length="139" mass="15180">MSQSIERLGALGARSELGLTNNISVPQLLPVVVWRGWGKASRPYYSSFSLGESLLLLLENCIPTQHHQHSSIRPRLWQCQHTQIRSLGDGFPGLPLFHMNSCFTHILVATGNSPVPPSGAEMFILGPTTGYPGMEENAA</sequence>
<gene>
    <name evidence="1" type="ORF">ENR15_22095</name>
</gene>
<evidence type="ECO:0000313" key="1">
    <source>
        <dbReference type="EMBL" id="HGG03252.1"/>
    </source>
</evidence>
<protein>
    <submittedName>
        <fullName evidence="1">Uncharacterized protein</fullName>
    </submittedName>
</protein>
<accession>A0A7C3VJY7</accession>
<name>A0A7C3VJY7_9CYAN</name>